<feature type="active site" description="Nucleophile" evidence="8">
    <location>
        <position position="274"/>
    </location>
</feature>
<dbReference type="Pfam" id="PF00984">
    <property type="entry name" value="UDPG_MGDP_dh"/>
    <property type="match status" value="1"/>
</dbReference>
<dbReference type="Pfam" id="PF03720">
    <property type="entry name" value="UDPG_MGDP_dh_C"/>
    <property type="match status" value="1"/>
</dbReference>
<dbReference type="Pfam" id="PF03721">
    <property type="entry name" value="UDPG_MGDP_dh_N"/>
    <property type="match status" value="1"/>
</dbReference>
<dbReference type="InterPro" id="IPR008927">
    <property type="entry name" value="6-PGluconate_DH-like_C_sf"/>
</dbReference>
<evidence type="ECO:0000256" key="10">
    <source>
        <dbReference type="PIRSR" id="PIRSR500134-3"/>
    </source>
</evidence>
<dbReference type="EC" id="1.1.1.22" evidence="3 7"/>
<dbReference type="Gene3D" id="3.40.50.720">
    <property type="entry name" value="NAD(P)-binding Rossmann-like Domain"/>
    <property type="match status" value="2"/>
</dbReference>
<organism evidence="12 13">
    <name type="scientific">Aspergillus nanangensis</name>
    <dbReference type="NCBI Taxonomy" id="2582783"/>
    <lineage>
        <taxon>Eukaryota</taxon>
        <taxon>Fungi</taxon>
        <taxon>Dikarya</taxon>
        <taxon>Ascomycota</taxon>
        <taxon>Pezizomycotina</taxon>
        <taxon>Eurotiomycetes</taxon>
        <taxon>Eurotiomycetidae</taxon>
        <taxon>Eurotiales</taxon>
        <taxon>Aspergillaceae</taxon>
        <taxon>Aspergillus</taxon>
        <taxon>Aspergillus subgen. Circumdati</taxon>
    </lineage>
</organism>
<dbReference type="InterPro" id="IPR014027">
    <property type="entry name" value="UDP-Glc/GDP-Man_DH_C"/>
</dbReference>
<evidence type="ECO:0000256" key="6">
    <source>
        <dbReference type="ARBA" id="ARBA00047473"/>
    </source>
</evidence>
<dbReference type="NCBIfam" id="TIGR03026">
    <property type="entry name" value="NDP-sugDHase"/>
    <property type="match status" value="1"/>
</dbReference>
<dbReference type="PANTHER" id="PTHR11374">
    <property type="entry name" value="UDP-GLUCOSE DEHYDROGENASE/UDP-MANNAC DEHYDROGENASE"/>
    <property type="match status" value="1"/>
</dbReference>
<keyword evidence="13" id="KW-1185">Reference proteome</keyword>
<dbReference type="GO" id="GO:0005634">
    <property type="term" value="C:nucleus"/>
    <property type="evidence" value="ECO:0007669"/>
    <property type="project" value="TreeGrafter"/>
</dbReference>
<dbReference type="SMART" id="SM00984">
    <property type="entry name" value="UDPG_MGDP_dh_C"/>
    <property type="match status" value="1"/>
</dbReference>
<evidence type="ECO:0000313" key="12">
    <source>
        <dbReference type="EMBL" id="KAF9888881.1"/>
    </source>
</evidence>
<dbReference type="InterPro" id="IPR017476">
    <property type="entry name" value="UDP-Glc/GDP-Man"/>
</dbReference>
<dbReference type="InterPro" id="IPR036291">
    <property type="entry name" value="NAD(P)-bd_dom_sf"/>
</dbReference>
<feature type="binding site" evidence="10">
    <location>
        <position position="127"/>
    </location>
    <ligand>
        <name>NAD(+)</name>
        <dbReference type="ChEBI" id="CHEBI:57540"/>
    </ligand>
</feature>
<feature type="domain" description="UDP-glucose/GDP-mannose dehydrogenase C-terminal" evidence="11">
    <location>
        <begin position="330"/>
        <end position="460"/>
    </location>
</feature>
<feature type="binding site" evidence="10">
    <location>
        <position position="27"/>
    </location>
    <ligand>
        <name>NAD(+)</name>
        <dbReference type="ChEBI" id="CHEBI:57540"/>
    </ligand>
</feature>
<protein>
    <recommendedName>
        <fullName evidence="3 7">UDP-glucose 6-dehydrogenase</fullName>
        <ecNumber evidence="3 7">1.1.1.22</ecNumber>
    </recommendedName>
</protein>
<dbReference type="GO" id="GO:0051287">
    <property type="term" value="F:NAD binding"/>
    <property type="evidence" value="ECO:0007669"/>
    <property type="project" value="InterPro"/>
</dbReference>
<feature type="binding site" evidence="10">
    <location>
        <position position="32"/>
    </location>
    <ligand>
        <name>NAD(+)</name>
        <dbReference type="ChEBI" id="CHEBI:57540"/>
    </ligand>
</feature>
<dbReference type="AlphaFoldDB" id="A0AAD4GTQ7"/>
<dbReference type="SUPFAM" id="SSF48179">
    <property type="entry name" value="6-phosphogluconate dehydrogenase C-terminal domain-like"/>
    <property type="match status" value="1"/>
</dbReference>
<evidence type="ECO:0000256" key="9">
    <source>
        <dbReference type="PIRSR" id="PIRSR500134-2"/>
    </source>
</evidence>
<dbReference type="GO" id="GO:0000271">
    <property type="term" value="P:polysaccharide biosynthetic process"/>
    <property type="evidence" value="ECO:0007669"/>
    <property type="project" value="InterPro"/>
</dbReference>
<dbReference type="GO" id="GO:0006024">
    <property type="term" value="P:glycosaminoglycan biosynthetic process"/>
    <property type="evidence" value="ECO:0007669"/>
    <property type="project" value="TreeGrafter"/>
</dbReference>
<dbReference type="PIRSF" id="PIRSF000124">
    <property type="entry name" value="UDPglc_GDPman_dh"/>
    <property type="match status" value="1"/>
</dbReference>
<evidence type="ECO:0000256" key="5">
    <source>
        <dbReference type="ARBA" id="ARBA00023027"/>
    </source>
</evidence>
<gene>
    <name evidence="12" type="primary">UGD1</name>
    <name evidence="12" type="ORF">FE257_008251</name>
</gene>
<dbReference type="EMBL" id="VCAU01000042">
    <property type="protein sequence ID" value="KAF9888881.1"/>
    <property type="molecule type" value="Genomic_DNA"/>
</dbReference>
<proteinExistence type="inferred from homology"/>
<dbReference type="InterPro" id="IPR036220">
    <property type="entry name" value="UDP-Glc/GDP-Man_DH_C_sf"/>
</dbReference>
<dbReference type="InterPro" id="IPR028356">
    <property type="entry name" value="UDPglc_DH_euk"/>
</dbReference>
<name>A0AAD4GTQ7_ASPNN</name>
<feature type="binding site" evidence="10">
    <location>
        <position position="161"/>
    </location>
    <ligand>
        <name>NAD(+)</name>
        <dbReference type="ChEBI" id="CHEBI:57540"/>
    </ligand>
</feature>
<feature type="binding site" evidence="9">
    <location>
        <begin position="158"/>
        <end position="161"/>
    </location>
    <ligand>
        <name>substrate</name>
    </ligand>
</feature>
<dbReference type="PANTHER" id="PTHR11374:SF3">
    <property type="entry name" value="UDP-GLUCOSE 6-DEHYDROGENASE"/>
    <property type="match status" value="1"/>
</dbReference>
<accession>A0AAD4GTQ7</accession>
<dbReference type="SUPFAM" id="SSF51735">
    <property type="entry name" value="NAD(P)-binding Rossmann-fold domains"/>
    <property type="match status" value="1"/>
</dbReference>
<keyword evidence="5 7" id="KW-0520">NAD</keyword>
<evidence type="ECO:0000256" key="3">
    <source>
        <dbReference type="ARBA" id="ARBA00012954"/>
    </source>
</evidence>
<evidence type="ECO:0000256" key="8">
    <source>
        <dbReference type="PIRSR" id="PIRSR500134-1"/>
    </source>
</evidence>
<comment type="caution">
    <text evidence="12">The sequence shown here is derived from an EMBL/GenBank/DDBJ whole genome shotgun (WGS) entry which is preliminary data.</text>
</comment>
<feature type="binding site" evidence="9">
    <location>
        <position position="271"/>
    </location>
    <ligand>
        <name>substrate</name>
    </ligand>
</feature>
<evidence type="ECO:0000259" key="11">
    <source>
        <dbReference type="SMART" id="SM00984"/>
    </source>
</evidence>
<dbReference type="SUPFAM" id="SSF52413">
    <property type="entry name" value="UDP-glucose/GDP-mannose dehydrogenase C-terminal domain"/>
    <property type="match status" value="1"/>
</dbReference>
<comment type="catalytic activity">
    <reaction evidence="6 7">
        <text>UDP-alpha-D-glucose + 2 NAD(+) + H2O = UDP-alpha-D-glucuronate + 2 NADH + 3 H(+)</text>
        <dbReference type="Rhea" id="RHEA:23596"/>
        <dbReference type="ChEBI" id="CHEBI:15377"/>
        <dbReference type="ChEBI" id="CHEBI:15378"/>
        <dbReference type="ChEBI" id="CHEBI:57540"/>
        <dbReference type="ChEBI" id="CHEBI:57945"/>
        <dbReference type="ChEBI" id="CHEBI:58052"/>
        <dbReference type="ChEBI" id="CHEBI:58885"/>
        <dbReference type="EC" id="1.1.1.22"/>
    </reaction>
</comment>
<dbReference type="Gene3D" id="1.20.5.100">
    <property type="entry name" value="Cytochrome c1, transmembrane anchor, C-terminal"/>
    <property type="match status" value="1"/>
</dbReference>
<reference evidence="12" key="1">
    <citation type="journal article" date="2019" name="Beilstein J. Org. Chem.">
        <title>Nanangenines: drimane sesquiterpenoids as the dominant metabolite cohort of a novel Australian fungus, Aspergillus nanangensis.</title>
        <authorList>
            <person name="Lacey H.J."/>
            <person name="Gilchrist C.L.M."/>
            <person name="Crombie A."/>
            <person name="Kalaitzis J.A."/>
            <person name="Vuong D."/>
            <person name="Rutledge P.J."/>
            <person name="Turner P."/>
            <person name="Pitt J.I."/>
            <person name="Lacey E."/>
            <person name="Chooi Y.H."/>
            <person name="Piggott A.M."/>
        </authorList>
    </citation>
    <scope>NUCLEOTIDE SEQUENCE</scope>
    <source>
        <strain evidence="12">MST-FP2251</strain>
    </source>
</reference>
<dbReference type="PIRSF" id="PIRSF500134">
    <property type="entry name" value="UDPglc_DH_bac"/>
    <property type="match status" value="1"/>
</dbReference>
<keyword evidence="4 7" id="KW-0560">Oxidoreductase</keyword>
<dbReference type="Proteomes" id="UP001194746">
    <property type="component" value="Unassembled WGS sequence"/>
</dbReference>
<dbReference type="GO" id="GO:0003979">
    <property type="term" value="F:UDP-glucose 6-dehydrogenase activity"/>
    <property type="evidence" value="ECO:0007669"/>
    <property type="project" value="UniProtKB-EC"/>
</dbReference>
<evidence type="ECO:0000256" key="1">
    <source>
        <dbReference type="ARBA" id="ARBA00004701"/>
    </source>
</evidence>
<evidence type="ECO:0000313" key="13">
    <source>
        <dbReference type="Proteomes" id="UP001194746"/>
    </source>
</evidence>
<reference evidence="12" key="2">
    <citation type="submission" date="2020-02" db="EMBL/GenBank/DDBJ databases">
        <authorList>
            <person name="Gilchrist C.L.M."/>
            <person name="Chooi Y.-H."/>
        </authorList>
    </citation>
    <scope>NUCLEOTIDE SEQUENCE</scope>
    <source>
        <strain evidence="12">MST-FP2251</strain>
    </source>
</reference>
<evidence type="ECO:0000256" key="7">
    <source>
        <dbReference type="PIRNR" id="PIRNR000124"/>
    </source>
</evidence>
<dbReference type="InterPro" id="IPR028357">
    <property type="entry name" value="UDPglc_DH_bac"/>
</dbReference>
<comment type="similarity">
    <text evidence="2 7">Belongs to the UDP-glucose/GDP-mannose dehydrogenase family.</text>
</comment>
<dbReference type="InterPro" id="IPR001732">
    <property type="entry name" value="UDP-Glc/GDP-Man_DH_N"/>
</dbReference>
<dbReference type="FunFam" id="1.20.5.100:FF:000001">
    <property type="entry name" value="UDP-glucose 6-dehydrogenase"/>
    <property type="match status" value="1"/>
</dbReference>
<sequence length="489" mass="53053">MYRGWICGPLGAVIAHQCPKIHVVVADLNESRIQAWENGTPSFYEPGLNEVLSIVRRRPAPERNLEFVTDVEAAIQQADLIFLCVDTPTKSFGAGQGCAADLSNIQRVARTIAQVSRGEKIIVEKSTIPCGTADMLQDLLSTCGSPDAQFEILSNPEFLAEGTAMENLMLPSRVLIGSAQTERGRRAADELASLYETWVPRDAILRMDTWSSELAKIAANAMLAQRISSINSLSAICEATGASANVDSVSAACGRDPRIGPAMLQGGIGWGGGCFQKDILDLVYIARSLHLDDVAAYWESVVTMNEAQQTRFLQRILACMYGSVTGRPIAVLGFAFKENTSDTKNSPAIAVVRGLLEEGAKVSVYDPKVPSNEIELALGAVDLTHLQICRSPYEACCLADAVVLATGWSQFRTPSIDSAQLDDGILTPPLEMSNFLDWSRILNTMQRPKYVFDGRNLLDGAFLTRLGCRYVRVGSASAWDAGRRRSVGL</sequence>
<feature type="binding site" evidence="9">
    <location>
        <position position="216"/>
    </location>
    <ligand>
        <name>substrate</name>
    </ligand>
</feature>
<feature type="binding site" evidence="10">
    <location>
        <position position="277"/>
    </location>
    <ligand>
        <name>NAD(+)</name>
        <dbReference type="ChEBI" id="CHEBI:57540"/>
    </ligand>
</feature>
<feature type="binding site" evidence="9">
    <location>
        <position position="337"/>
    </location>
    <ligand>
        <name>substrate</name>
    </ligand>
</feature>
<dbReference type="InterPro" id="IPR014026">
    <property type="entry name" value="UDP-Glc/GDP-Man_DH_dimer"/>
</dbReference>
<comment type="pathway">
    <text evidence="1">Nucleotide-sugar biosynthesis; UDP-alpha-D-glucuronate biosynthesis; UDP-alpha-D-glucuronate from UDP-alpha-D-glucose: step 1/1.</text>
</comment>
<evidence type="ECO:0000256" key="2">
    <source>
        <dbReference type="ARBA" id="ARBA00006601"/>
    </source>
</evidence>
<feature type="binding site" evidence="10">
    <location>
        <position position="87"/>
    </location>
    <ligand>
        <name>NAD(+)</name>
        <dbReference type="ChEBI" id="CHEBI:57540"/>
    </ligand>
</feature>
<evidence type="ECO:0000256" key="4">
    <source>
        <dbReference type="ARBA" id="ARBA00023002"/>
    </source>
</evidence>